<organism evidence="9 11">
    <name type="scientific">Lingula anatina</name>
    <name type="common">Brachiopod</name>
    <name type="synonym">Lingula unguis</name>
    <dbReference type="NCBI Taxonomy" id="7574"/>
    <lineage>
        <taxon>Eukaryota</taxon>
        <taxon>Metazoa</taxon>
        <taxon>Spiralia</taxon>
        <taxon>Lophotrochozoa</taxon>
        <taxon>Brachiopoda</taxon>
        <taxon>Linguliformea</taxon>
        <taxon>Lingulata</taxon>
        <taxon>Lingulida</taxon>
        <taxon>Linguloidea</taxon>
        <taxon>Lingulidae</taxon>
        <taxon>Lingula</taxon>
    </lineage>
</organism>
<evidence type="ECO:0000256" key="4">
    <source>
        <dbReference type="ARBA" id="ARBA00022912"/>
    </source>
</evidence>
<sequence>MGHKVSKATTKIEDVSGEGVERSLTPGDDKNSGEPAAKYQNFIVGHEDSMGAEGGAESSEVNAKSSSAGKRQNFGRRNSKICPSLVDSEEGEPSVISSEVCKCFITVSASSGEHGESAEVGKKEPGSDHATSGRGAVPVPVNQRKELGMLSTMEFYNMLMEGPTSPYLYDPHYVLIIDTREKEEYESLHIITAVHVTVLSESLMVSDFSKYVHIILYDKDGRSHCLTESPMSQLQMRLEDFEPEVLEGGFDAWLTKHPYLCTDEIIFSELQREEMFFTYPSMILEDWLYQGAGQHATNEKIISDLGITHVINVGLEHPSPFKVRMQYFEVRVTDDPGSNIINIFPKATDFMRQAKLSKGKVLVHCNLGVSRSSAVILAFLITEFHWTLMDAYKVLKNTRNVVRPNLGFLKQLSEYEERIFGKKLTDIDEIHFG</sequence>
<dbReference type="PANTHER" id="PTHR10159:SF529">
    <property type="entry name" value="TYROSINE-PROTEIN PHOSPHATASE DOMAIN-CONTAINING PROTEIN"/>
    <property type="match status" value="1"/>
</dbReference>
<dbReference type="PROSITE" id="PS00383">
    <property type="entry name" value="TYR_PHOSPHATASE_1"/>
    <property type="match status" value="1"/>
</dbReference>
<comment type="similarity">
    <text evidence="1">Belongs to the protein-tyrosine phosphatase family. Non-receptor class dual specificity subfamily.</text>
</comment>
<dbReference type="Gene3D" id="3.40.250.10">
    <property type="entry name" value="Rhodanese-like domain"/>
    <property type="match status" value="1"/>
</dbReference>
<dbReference type="Gene3D" id="3.90.190.10">
    <property type="entry name" value="Protein tyrosine phosphatase superfamily"/>
    <property type="match status" value="1"/>
</dbReference>
<dbReference type="RefSeq" id="XP_013394436.1">
    <property type="nucleotide sequence ID" value="XM_013538982.2"/>
</dbReference>
<evidence type="ECO:0000259" key="7">
    <source>
        <dbReference type="PROSITE" id="PS50056"/>
    </source>
</evidence>
<feature type="domain" description="Rhodanese" evidence="8">
    <location>
        <begin position="174"/>
        <end position="262"/>
    </location>
</feature>
<dbReference type="Pfam" id="PF00782">
    <property type="entry name" value="DSPc"/>
    <property type="match status" value="1"/>
</dbReference>
<dbReference type="Proteomes" id="UP000085678">
    <property type="component" value="Unplaced"/>
</dbReference>
<dbReference type="STRING" id="7574.A0A1S3I854"/>
<keyword evidence="4" id="KW-0904">Protein phosphatase</keyword>
<dbReference type="InterPro" id="IPR001763">
    <property type="entry name" value="Rhodanese-like_dom"/>
</dbReference>
<protein>
    <recommendedName>
        <fullName evidence="2">protein-tyrosine-phosphatase</fullName>
        <ecNumber evidence="2">3.1.3.48</ecNumber>
    </recommendedName>
</protein>
<dbReference type="EC" id="3.1.3.48" evidence="2"/>
<dbReference type="PROSITE" id="PS50206">
    <property type="entry name" value="RHODANESE_3"/>
    <property type="match status" value="1"/>
</dbReference>
<evidence type="ECO:0000259" key="6">
    <source>
        <dbReference type="PROSITE" id="PS50054"/>
    </source>
</evidence>
<dbReference type="InterPro" id="IPR036873">
    <property type="entry name" value="Rhodanese-like_dom_sf"/>
</dbReference>
<dbReference type="KEGG" id="lak:106161906"/>
<dbReference type="OMA" id="AEMACND"/>
<dbReference type="InterPro" id="IPR000340">
    <property type="entry name" value="Dual-sp_phosphatase_cat-dom"/>
</dbReference>
<feature type="compositionally biased region" description="Polar residues" evidence="5">
    <location>
        <begin position="59"/>
        <end position="70"/>
    </location>
</feature>
<gene>
    <name evidence="10 11" type="primary">LOC106161906</name>
</gene>
<name>A0A1S3I854_LINAN</name>
<proteinExistence type="inferred from homology"/>
<dbReference type="SMART" id="SM00450">
    <property type="entry name" value="RHOD"/>
    <property type="match status" value="1"/>
</dbReference>
<feature type="compositionally biased region" description="Basic and acidic residues" evidence="5">
    <location>
        <begin position="114"/>
        <end position="127"/>
    </location>
</feature>
<dbReference type="InterPro" id="IPR020422">
    <property type="entry name" value="TYR_PHOSPHATASE_DUAL_dom"/>
</dbReference>
<dbReference type="InterPro" id="IPR000387">
    <property type="entry name" value="Tyr_Pase_dom"/>
</dbReference>
<accession>A0A1S3I854</accession>
<dbReference type="InterPro" id="IPR029021">
    <property type="entry name" value="Prot-tyrosine_phosphatase-like"/>
</dbReference>
<dbReference type="PANTHER" id="PTHR10159">
    <property type="entry name" value="DUAL SPECIFICITY PROTEIN PHOSPHATASE"/>
    <property type="match status" value="1"/>
</dbReference>
<feature type="domain" description="Tyrosine specific protein phosphatases" evidence="7">
    <location>
        <begin position="348"/>
        <end position="399"/>
    </location>
</feature>
<dbReference type="GeneID" id="106161906"/>
<dbReference type="PROSITE" id="PS50054">
    <property type="entry name" value="TYR_PHOSPHATASE_DUAL"/>
    <property type="match status" value="1"/>
</dbReference>
<dbReference type="SUPFAM" id="SSF52821">
    <property type="entry name" value="Rhodanese/Cell cycle control phosphatase"/>
    <property type="match status" value="1"/>
</dbReference>
<evidence type="ECO:0000256" key="1">
    <source>
        <dbReference type="ARBA" id="ARBA00008601"/>
    </source>
</evidence>
<dbReference type="PROSITE" id="PS50056">
    <property type="entry name" value="TYR_PHOSPHATASE_2"/>
    <property type="match status" value="1"/>
</dbReference>
<dbReference type="AlphaFoldDB" id="A0A1S3I854"/>
<evidence type="ECO:0000313" key="10">
    <source>
        <dbReference type="RefSeq" id="XP_013394436.1"/>
    </source>
</evidence>
<dbReference type="CDD" id="cd00158">
    <property type="entry name" value="RHOD"/>
    <property type="match status" value="1"/>
</dbReference>
<feature type="region of interest" description="Disordered" evidence="5">
    <location>
        <begin position="114"/>
        <end position="137"/>
    </location>
</feature>
<dbReference type="InterPro" id="IPR016130">
    <property type="entry name" value="Tyr_Pase_AS"/>
</dbReference>
<evidence type="ECO:0000259" key="8">
    <source>
        <dbReference type="PROSITE" id="PS50206"/>
    </source>
</evidence>
<dbReference type="GO" id="GO:0004725">
    <property type="term" value="F:protein tyrosine phosphatase activity"/>
    <property type="evidence" value="ECO:0007669"/>
    <property type="project" value="UniProtKB-EC"/>
</dbReference>
<evidence type="ECO:0000256" key="5">
    <source>
        <dbReference type="SAM" id="MobiDB-lite"/>
    </source>
</evidence>
<evidence type="ECO:0000313" key="11">
    <source>
        <dbReference type="RefSeq" id="XP_013394437.1"/>
    </source>
</evidence>
<keyword evidence="9" id="KW-1185">Reference proteome</keyword>
<keyword evidence="3" id="KW-0378">Hydrolase</keyword>
<dbReference type="SUPFAM" id="SSF52799">
    <property type="entry name" value="(Phosphotyrosine protein) phosphatases II"/>
    <property type="match status" value="1"/>
</dbReference>
<dbReference type="Pfam" id="PF00581">
    <property type="entry name" value="Rhodanese"/>
    <property type="match status" value="1"/>
</dbReference>
<feature type="region of interest" description="Disordered" evidence="5">
    <location>
        <begin position="1"/>
        <end position="76"/>
    </location>
</feature>
<evidence type="ECO:0000256" key="2">
    <source>
        <dbReference type="ARBA" id="ARBA00013064"/>
    </source>
</evidence>
<dbReference type="CDD" id="cd14498">
    <property type="entry name" value="DSP"/>
    <property type="match status" value="1"/>
</dbReference>
<dbReference type="GO" id="GO:0005737">
    <property type="term" value="C:cytoplasm"/>
    <property type="evidence" value="ECO:0007669"/>
    <property type="project" value="TreeGrafter"/>
</dbReference>
<dbReference type="GO" id="GO:0043409">
    <property type="term" value="P:negative regulation of MAPK cascade"/>
    <property type="evidence" value="ECO:0007669"/>
    <property type="project" value="TreeGrafter"/>
</dbReference>
<reference evidence="10 11" key="1">
    <citation type="submission" date="2025-04" db="UniProtKB">
        <authorList>
            <consortium name="RefSeq"/>
        </authorList>
    </citation>
    <scope>IDENTIFICATION</scope>
    <source>
        <tissue evidence="10 11">Gonads</tissue>
    </source>
</reference>
<dbReference type="RefSeq" id="XP_013394437.1">
    <property type="nucleotide sequence ID" value="XM_013538983.2"/>
</dbReference>
<dbReference type="SMART" id="SM00195">
    <property type="entry name" value="DSPc"/>
    <property type="match status" value="1"/>
</dbReference>
<evidence type="ECO:0000313" key="9">
    <source>
        <dbReference type="Proteomes" id="UP000085678"/>
    </source>
</evidence>
<evidence type="ECO:0000256" key="3">
    <source>
        <dbReference type="ARBA" id="ARBA00022801"/>
    </source>
</evidence>
<dbReference type="OrthoDB" id="10252009at2759"/>
<feature type="domain" description="Tyrosine-protein phosphatase" evidence="6">
    <location>
        <begin position="279"/>
        <end position="421"/>
    </location>
</feature>